<dbReference type="SMART" id="SM00184">
    <property type="entry name" value="RING"/>
    <property type="match status" value="1"/>
</dbReference>
<dbReference type="InterPro" id="IPR001841">
    <property type="entry name" value="Znf_RING"/>
</dbReference>
<dbReference type="SUPFAM" id="SSF57850">
    <property type="entry name" value="RING/U-box"/>
    <property type="match status" value="1"/>
</dbReference>
<dbReference type="OMA" id="FECITIW"/>
<evidence type="ECO:0000313" key="9">
    <source>
        <dbReference type="EMBL" id="OAV90940.1"/>
    </source>
</evidence>
<feature type="domain" description="RING-type" evidence="8">
    <location>
        <begin position="29"/>
        <end position="68"/>
    </location>
</feature>
<accession>A0A0C4F360</accession>
<evidence type="ECO:0000256" key="4">
    <source>
        <dbReference type="ARBA" id="ARBA00023015"/>
    </source>
</evidence>
<sequence length="254" mass="28898">MQQQDSIKTADQSIAPTHNDKDDVHHNICAICLDIVINQTVIVPCQHSEYCFKCMRIWTTTSNRCPLCVQQIGHLVHRIDPLTKDFQTFHPLPIMPSLNGDNDNHRGPAASPTRPAPHPQNSESEPSSSGVDHMIGLDRRQFIYRHSLYVKHIPSNRYTRFYPVSSKHFIEDRSKQPSPRAKLDGPAAKLITRTTRFLQRELRAIDPVLLAHPINHSIRVILVILHQVDSNSPQAVHLFSQLISDSQLAQHFSQ</sequence>
<dbReference type="GO" id="GO:0008270">
    <property type="term" value="F:zinc ion binding"/>
    <property type="evidence" value="ECO:0007669"/>
    <property type="project" value="UniProtKB-KW"/>
</dbReference>
<dbReference type="PANTHER" id="PTHR46077:SF1">
    <property type="entry name" value="TOP1 BINDING ARGININE_SERINE RICH PROTEIN, E3 UBIQUITIN LIGASE"/>
    <property type="match status" value="1"/>
</dbReference>
<gene>
    <name evidence="9" type="ORF">PTTG_07534</name>
</gene>
<evidence type="ECO:0000256" key="2">
    <source>
        <dbReference type="ARBA" id="ARBA00012483"/>
    </source>
</evidence>
<dbReference type="Pfam" id="PF13639">
    <property type="entry name" value="zf-RING_2"/>
    <property type="match status" value="1"/>
</dbReference>
<dbReference type="EnsemblFungi" id="PTTG_07534-t43_1">
    <property type="protein sequence ID" value="PTTG_07534-t43_1-p1"/>
    <property type="gene ID" value="PTTG_07534"/>
</dbReference>
<keyword evidence="6" id="KW-0862">Zinc</keyword>
<keyword evidence="6" id="KW-0863">Zinc-finger</keyword>
<evidence type="ECO:0000313" key="10">
    <source>
        <dbReference type="EnsemblFungi" id="PTTG_07534-t43_1-p1"/>
    </source>
</evidence>
<evidence type="ECO:0000256" key="6">
    <source>
        <dbReference type="PROSITE-ProRule" id="PRU00175"/>
    </source>
</evidence>
<dbReference type="PROSITE" id="PS50089">
    <property type="entry name" value="ZF_RING_2"/>
    <property type="match status" value="1"/>
</dbReference>
<evidence type="ECO:0000256" key="1">
    <source>
        <dbReference type="ARBA" id="ARBA00000900"/>
    </source>
</evidence>
<evidence type="ECO:0000256" key="3">
    <source>
        <dbReference type="ARBA" id="ARBA00022679"/>
    </source>
</evidence>
<dbReference type="AlphaFoldDB" id="A0A0C4F360"/>
<evidence type="ECO:0000256" key="7">
    <source>
        <dbReference type="SAM" id="MobiDB-lite"/>
    </source>
</evidence>
<keyword evidence="4" id="KW-0805">Transcription regulation</keyword>
<keyword evidence="5" id="KW-0804">Transcription</keyword>
<keyword evidence="11" id="KW-1185">Reference proteome</keyword>
<dbReference type="EMBL" id="ADAS02000091">
    <property type="protein sequence ID" value="OAV90940.1"/>
    <property type="molecule type" value="Genomic_DNA"/>
</dbReference>
<dbReference type="GO" id="GO:0061630">
    <property type="term" value="F:ubiquitin protein ligase activity"/>
    <property type="evidence" value="ECO:0007669"/>
    <property type="project" value="UniProtKB-EC"/>
</dbReference>
<keyword evidence="6" id="KW-0479">Metal-binding</keyword>
<dbReference type="Proteomes" id="UP000005240">
    <property type="component" value="Unassembled WGS sequence"/>
</dbReference>
<dbReference type="STRING" id="630390.A0A0C4F360"/>
<dbReference type="GO" id="GO:0000209">
    <property type="term" value="P:protein polyubiquitination"/>
    <property type="evidence" value="ECO:0007669"/>
    <property type="project" value="TreeGrafter"/>
</dbReference>
<comment type="catalytic activity">
    <reaction evidence="1">
        <text>S-ubiquitinyl-[E2 ubiquitin-conjugating enzyme]-L-cysteine + [acceptor protein]-L-lysine = [E2 ubiquitin-conjugating enzyme]-L-cysteine + N(6)-ubiquitinyl-[acceptor protein]-L-lysine.</text>
        <dbReference type="EC" id="2.3.2.27"/>
    </reaction>
</comment>
<evidence type="ECO:0000256" key="5">
    <source>
        <dbReference type="ARBA" id="ARBA00023163"/>
    </source>
</evidence>
<dbReference type="OrthoDB" id="21204at2759"/>
<evidence type="ECO:0000259" key="8">
    <source>
        <dbReference type="PROSITE" id="PS50089"/>
    </source>
</evidence>
<name>A0A0C4F360_PUCT1</name>
<keyword evidence="3" id="KW-0808">Transferase</keyword>
<dbReference type="Gene3D" id="3.30.40.10">
    <property type="entry name" value="Zinc/RING finger domain, C3HC4 (zinc finger)"/>
    <property type="match status" value="1"/>
</dbReference>
<reference evidence="9" key="2">
    <citation type="submission" date="2016-05" db="EMBL/GenBank/DDBJ databases">
        <title>Comparative analysis highlights variable genome content of wheat rusts and divergence of the mating loci.</title>
        <authorList>
            <person name="Cuomo C.A."/>
            <person name="Bakkeren G."/>
            <person name="Szabo L."/>
            <person name="Khalil H."/>
            <person name="Joly D."/>
            <person name="Goldberg J."/>
            <person name="Young S."/>
            <person name="Zeng Q."/>
            <person name="Fellers J."/>
        </authorList>
    </citation>
    <scope>NUCLEOTIDE SEQUENCE [LARGE SCALE GENOMIC DNA]</scope>
    <source>
        <strain evidence="9">1-1 BBBD Race 1</strain>
    </source>
</reference>
<reference evidence="9" key="1">
    <citation type="submission" date="2009-11" db="EMBL/GenBank/DDBJ databases">
        <authorList>
            <consortium name="The Broad Institute Genome Sequencing Platform"/>
            <person name="Ward D."/>
            <person name="Feldgarden M."/>
            <person name="Earl A."/>
            <person name="Young S.K."/>
            <person name="Zeng Q."/>
            <person name="Koehrsen M."/>
            <person name="Alvarado L."/>
            <person name="Berlin A."/>
            <person name="Bochicchio J."/>
            <person name="Borenstein D."/>
            <person name="Chapman S.B."/>
            <person name="Chen Z."/>
            <person name="Engels R."/>
            <person name="Freedman E."/>
            <person name="Gellesch M."/>
            <person name="Goldberg J."/>
            <person name="Griggs A."/>
            <person name="Gujja S."/>
            <person name="Heilman E."/>
            <person name="Heiman D."/>
            <person name="Hepburn T."/>
            <person name="Howarth C."/>
            <person name="Jen D."/>
            <person name="Larson L."/>
            <person name="Lewis B."/>
            <person name="Mehta T."/>
            <person name="Park D."/>
            <person name="Pearson M."/>
            <person name="Roberts A."/>
            <person name="Saif S."/>
            <person name="Shea T."/>
            <person name="Shenoy N."/>
            <person name="Sisk P."/>
            <person name="Stolte C."/>
            <person name="Sykes S."/>
            <person name="Thomson T."/>
            <person name="Walk T."/>
            <person name="White J."/>
            <person name="Yandava C."/>
            <person name="Izard J."/>
            <person name="Baranova O.V."/>
            <person name="Blanton J.M."/>
            <person name="Tanner A.C."/>
            <person name="Dewhirst F.E."/>
            <person name="Haas B."/>
            <person name="Nusbaum C."/>
            <person name="Birren B."/>
        </authorList>
    </citation>
    <scope>NUCLEOTIDE SEQUENCE [LARGE SCALE GENOMIC DNA]</scope>
    <source>
        <strain evidence="9">1-1 BBBD Race 1</strain>
    </source>
</reference>
<evidence type="ECO:0000313" key="11">
    <source>
        <dbReference type="Proteomes" id="UP000005240"/>
    </source>
</evidence>
<proteinExistence type="predicted"/>
<protein>
    <recommendedName>
        <fullName evidence="2">RING-type E3 ubiquitin transferase</fullName>
        <ecNumber evidence="2">2.3.2.27</ecNumber>
    </recommendedName>
</protein>
<feature type="region of interest" description="Disordered" evidence="7">
    <location>
        <begin position="93"/>
        <end position="131"/>
    </location>
</feature>
<organism evidence="9">
    <name type="scientific">Puccinia triticina (isolate 1-1 / race 1 (BBBD))</name>
    <name type="common">Brown leaf rust fungus</name>
    <dbReference type="NCBI Taxonomy" id="630390"/>
    <lineage>
        <taxon>Eukaryota</taxon>
        <taxon>Fungi</taxon>
        <taxon>Dikarya</taxon>
        <taxon>Basidiomycota</taxon>
        <taxon>Pucciniomycotina</taxon>
        <taxon>Pucciniomycetes</taxon>
        <taxon>Pucciniales</taxon>
        <taxon>Pucciniaceae</taxon>
        <taxon>Puccinia</taxon>
    </lineage>
</organism>
<feature type="compositionally biased region" description="Polar residues" evidence="7">
    <location>
        <begin position="119"/>
        <end position="130"/>
    </location>
</feature>
<dbReference type="VEuPathDB" id="FungiDB:PTTG_07534"/>
<dbReference type="InterPro" id="IPR013083">
    <property type="entry name" value="Znf_RING/FYVE/PHD"/>
</dbReference>
<dbReference type="GO" id="GO:0006513">
    <property type="term" value="P:protein monoubiquitination"/>
    <property type="evidence" value="ECO:0007669"/>
    <property type="project" value="TreeGrafter"/>
</dbReference>
<reference evidence="10 11" key="3">
    <citation type="journal article" date="2017" name="G3 (Bethesda)">
        <title>Comparative analysis highlights variable genome content of wheat rusts and divergence of the mating loci.</title>
        <authorList>
            <person name="Cuomo C.A."/>
            <person name="Bakkeren G."/>
            <person name="Khalil H.B."/>
            <person name="Panwar V."/>
            <person name="Joly D."/>
            <person name="Linning R."/>
            <person name="Sakthikumar S."/>
            <person name="Song X."/>
            <person name="Adiconis X."/>
            <person name="Fan L."/>
            <person name="Goldberg J.M."/>
            <person name="Levin J.Z."/>
            <person name="Young S."/>
            <person name="Zeng Q."/>
            <person name="Anikster Y."/>
            <person name="Bruce M."/>
            <person name="Wang M."/>
            <person name="Yin C."/>
            <person name="McCallum B."/>
            <person name="Szabo L.J."/>
            <person name="Hulbert S."/>
            <person name="Chen X."/>
            <person name="Fellers J.P."/>
        </authorList>
    </citation>
    <scope>NUCLEOTIDE SEQUENCE</scope>
    <source>
        <strain evidence="11">Isolate 1-1 / race 1 (BBBD)</strain>
        <strain evidence="10">isolate 1-1 / race 1 (BBBD)</strain>
    </source>
</reference>
<dbReference type="EC" id="2.3.2.27" evidence="2"/>
<reference evidence="10" key="4">
    <citation type="submission" date="2025-05" db="UniProtKB">
        <authorList>
            <consortium name="EnsemblFungi"/>
        </authorList>
    </citation>
    <scope>IDENTIFICATION</scope>
    <source>
        <strain evidence="10">isolate 1-1 / race 1 (BBBD)</strain>
    </source>
</reference>
<dbReference type="PANTHER" id="PTHR46077">
    <property type="entry name" value="E3 UBIQUITIN-PROTEIN LIGASE TOPORS"/>
    <property type="match status" value="1"/>
</dbReference>